<keyword evidence="2" id="KW-1185">Reference proteome</keyword>
<dbReference type="STRING" id="236814.IX39_18735"/>
<comment type="caution">
    <text evidence="1">The sequence shown here is derived from an EMBL/GenBank/DDBJ whole genome shotgun (WGS) entry which is preliminary data.</text>
</comment>
<dbReference type="EMBL" id="JPRP01000004">
    <property type="protein sequence ID" value="KFE97793.1"/>
    <property type="molecule type" value="Genomic_DNA"/>
</dbReference>
<protein>
    <recommendedName>
        <fullName evidence="3">Chromosome condensation regulator RCC1</fullName>
    </recommendedName>
</protein>
<dbReference type="InterPro" id="IPR000408">
    <property type="entry name" value="Reg_chr_condens"/>
</dbReference>
<accession>A0A085Z030</accession>
<evidence type="ECO:0000313" key="1">
    <source>
        <dbReference type="EMBL" id="KFE97793.1"/>
    </source>
</evidence>
<name>A0A085Z030_9FLAO</name>
<dbReference type="eggNOG" id="COG5184">
    <property type="taxonomic scope" value="Bacteria"/>
</dbReference>
<dbReference type="SUPFAM" id="SSF50985">
    <property type="entry name" value="RCC1/BLIP-II"/>
    <property type="match status" value="1"/>
</dbReference>
<dbReference type="InterPro" id="IPR009091">
    <property type="entry name" value="RCC1/BLIP-II"/>
</dbReference>
<dbReference type="AlphaFoldDB" id="A0A085Z030"/>
<gene>
    <name evidence="1" type="ORF">IX39_18735</name>
</gene>
<dbReference type="Proteomes" id="UP000028713">
    <property type="component" value="Unassembled WGS sequence"/>
</dbReference>
<dbReference type="RefSeq" id="WP_034679164.1">
    <property type="nucleotide sequence ID" value="NZ_FPAP01000005.1"/>
</dbReference>
<evidence type="ECO:0000313" key="2">
    <source>
        <dbReference type="Proteomes" id="UP000028713"/>
    </source>
</evidence>
<sequence length="642" mass="67432">MMKNIYVLTVFSLFITGILSGVKAQYCVSGCNSNTFVYSTDPNTLEYDNLISTFHSSLAKEKDGTFKIWGEGTASNGTGNLFSPTVIGPSATATQNFVYAGSPLKVAAGSNYSGIRQFALLTTDGLYVWGTTGTLVDATIKSTTAFGKISVNGKTDGLPAGVAPTDVKMMFGSYGTLAIVTCTGAAWVLSFNGNKNGDGSAQVIANNVWHRVRTADASNPDLANIVVMRGTPNALFALTSTGKLYTWGTGTYVNGSAAANRTFATEVTVPAGVTPKMIGMTQNGTLQTYYLLGTNNKLYGMGDNSQKQLGDGGTTTRTTWIQPQKITDQSGQGLGVLENIVWFSANEHDNSSAAAINVLTTTNKLWAWGSNSGNMIGGASNGAVYDPIYMPGQTTAANGLNLTDEVVAVETGGHTTVNVKKCSQYFGYVGHKTGGSMGDGTNGSGNPNTYSYSTAILIVCGADAGPRIQNLNICQGTTANLNNAVQEANPSEVEWHATNDVTSPVITNVTAVGPGTYYGFFTVASGKCRVVGSVITVAYYDAAGAYANNCTCTKDGSTITGGAPTKFGITTLNKLSIWPEAVPNGFVALESKDKGFVITRVANSGVITEPKKGMLIYDIADQCVKLYNGSFWRCLKKSCNDY</sequence>
<evidence type="ECO:0008006" key="3">
    <source>
        <dbReference type="Google" id="ProtNLM"/>
    </source>
</evidence>
<organism evidence="1 2">
    <name type="scientific">Chryseobacterium formosense</name>
    <dbReference type="NCBI Taxonomy" id="236814"/>
    <lineage>
        <taxon>Bacteria</taxon>
        <taxon>Pseudomonadati</taxon>
        <taxon>Bacteroidota</taxon>
        <taxon>Flavobacteriia</taxon>
        <taxon>Flavobacteriales</taxon>
        <taxon>Weeksellaceae</taxon>
        <taxon>Chryseobacterium group</taxon>
        <taxon>Chryseobacterium</taxon>
    </lineage>
</organism>
<proteinExistence type="predicted"/>
<dbReference type="Gene3D" id="2.130.10.30">
    <property type="entry name" value="Regulator of chromosome condensation 1/beta-lactamase-inhibitor protein II"/>
    <property type="match status" value="1"/>
</dbReference>
<dbReference type="PROSITE" id="PS50012">
    <property type="entry name" value="RCC1_3"/>
    <property type="match status" value="1"/>
</dbReference>
<dbReference type="OrthoDB" id="2582440at2"/>
<reference evidence="1 2" key="1">
    <citation type="submission" date="2014-07" db="EMBL/GenBank/DDBJ databases">
        <title>Genome of Chryseobacterium formosense LMG 24722.</title>
        <authorList>
            <person name="Pipes S.E."/>
            <person name="Stropko S.J."/>
            <person name="Newman J.D."/>
        </authorList>
    </citation>
    <scope>NUCLEOTIDE SEQUENCE [LARGE SCALE GENOMIC DNA]</scope>
    <source>
        <strain evidence="1 2">LMG 24722</strain>
    </source>
</reference>